<name>A0A1F6P2Q9_9BACT</name>
<dbReference type="GO" id="GO:0005975">
    <property type="term" value="P:carbohydrate metabolic process"/>
    <property type="evidence" value="ECO:0007669"/>
    <property type="project" value="InterPro"/>
</dbReference>
<organism evidence="4 5">
    <name type="scientific">Candidatus Magasanikbacteria bacterium RIFOXYC2_FULL_40_16</name>
    <dbReference type="NCBI Taxonomy" id="1798703"/>
    <lineage>
        <taxon>Bacteria</taxon>
        <taxon>Candidatus Magasanikiibacteriota</taxon>
    </lineage>
</organism>
<comment type="caution">
    <text evidence="4">The sequence shown here is derived from an EMBL/GenBank/DDBJ whole genome shotgun (WGS) entry which is preliminary data.</text>
</comment>
<dbReference type="InterPro" id="IPR019490">
    <property type="entry name" value="Glu6P/Mann6P_isomerase_C"/>
</dbReference>
<gene>
    <name evidence="4" type="ORF">A2469_02620</name>
</gene>
<dbReference type="InterPro" id="IPR001347">
    <property type="entry name" value="SIS_dom"/>
</dbReference>
<evidence type="ECO:0000313" key="4">
    <source>
        <dbReference type="EMBL" id="OGH90378.1"/>
    </source>
</evidence>
<keyword evidence="2 4" id="KW-0413">Isomerase</keyword>
<dbReference type="GO" id="GO:0097367">
    <property type="term" value="F:carbohydrate derivative binding"/>
    <property type="evidence" value="ECO:0007669"/>
    <property type="project" value="InterPro"/>
</dbReference>
<reference evidence="4 5" key="1">
    <citation type="journal article" date="2016" name="Nat. Commun.">
        <title>Thousands of microbial genomes shed light on interconnected biogeochemical processes in an aquifer system.</title>
        <authorList>
            <person name="Anantharaman K."/>
            <person name="Brown C.T."/>
            <person name="Hug L.A."/>
            <person name="Sharon I."/>
            <person name="Castelle C.J."/>
            <person name="Probst A.J."/>
            <person name="Thomas B.C."/>
            <person name="Singh A."/>
            <person name="Wilkins M.J."/>
            <person name="Karaoz U."/>
            <person name="Brodie E.L."/>
            <person name="Williams K.H."/>
            <person name="Hubbard S.S."/>
            <person name="Banfield J.F."/>
        </authorList>
    </citation>
    <scope>NUCLEOTIDE SEQUENCE [LARGE SCALE GENOMIC DNA]</scope>
</reference>
<dbReference type="Pfam" id="PF10432">
    <property type="entry name" value="bact-PGI_C"/>
    <property type="match status" value="1"/>
</dbReference>
<dbReference type="NCBIfam" id="TIGR02128">
    <property type="entry name" value="G6PI_arch"/>
    <property type="match status" value="1"/>
</dbReference>
<dbReference type="AlphaFoldDB" id="A0A1F6P2Q9"/>
<dbReference type="SUPFAM" id="SSF53697">
    <property type="entry name" value="SIS domain"/>
    <property type="match status" value="1"/>
</dbReference>
<proteinExistence type="inferred from homology"/>
<dbReference type="InterPro" id="IPR046348">
    <property type="entry name" value="SIS_dom_sf"/>
</dbReference>
<dbReference type="GO" id="GO:0004476">
    <property type="term" value="F:mannose-6-phosphate isomerase activity"/>
    <property type="evidence" value="ECO:0007669"/>
    <property type="project" value="InterPro"/>
</dbReference>
<evidence type="ECO:0000256" key="2">
    <source>
        <dbReference type="ARBA" id="ARBA00023235"/>
    </source>
</evidence>
<dbReference type="GO" id="GO:1901135">
    <property type="term" value="P:carbohydrate derivative metabolic process"/>
    <property type="evidence" value="ECO:0007669"/>
    <property type="project" value="InterPro"/>
</dbReference>
<dbReference type="Gene3D" id="3.40.50.10490">
    <property type="entry name" value="Glucose-6-phosphate isomerase like protein, domain 1"/>
    <property type="match status" value="2"/>
</dbReference>
<evidence type="ECO:0000256" key="1">
    <source>
        <dbReference type="ARBA" id="ARBA00010523"/>
    </source>
</evidence>
<comment type="similarity">
    <text evidence="1">Belongs to the PGI/PMI family.</text>
</comment>
<dbReference type="Proteomes" id="UP000178895">
    <property type="component" value="Unassembled WGS sequence"/>
</dbReference>
<dbReference type="EMBL" id="MFQY01000003">
    <property type="protein sequence ID" value="OGH90378.1"/>
    <property type="molecule type" value="Genomic_DNA"/>
</dbReference>
<evidence type="ECO:0000259" key="3">
    <source>
        <dbReference type="PROSITE" id="PS51464"/>
    </source>
</evidence>
<dbReference type="CDD" id="cd05637">
    <property type="entry name" value="SIS_PGI_PMI_2"/>
    <property type="match status" value="1"/>
</dbReference>
<accession>A0A1F6P2Q9</accession>
<dbReference type="PROSITE" id="PS51464">
    <property type="entry name" value="SIS"/>
    <property type="match status" value="1"/>
</dbReference>
<feature type="domain" description="SIS" evidence="3">
    <location>
        <begin position="20"/>
        <end position="152"/>
    </location>
</feature>
<dbReference type="GO" id="GO:0004347">
    <property type="term" value="F:glucose-6-phosphate isomerase activity"/>
    <property type="evidence" value="ECO:0007669"/>
    <property type="project" value="InterPro"/>
</dbReference>
<evidence type="ECO:0000313" key="5">
    <source>
        <dbReference type="Proteomes" id="UP000178895"/>
    </source>
</evidence>
<sequence>MSDAIKNFANQFGYKPTIENSKNLKKYKKYILSGMGGSHLSADLARIYDPSLPLVIRSDYGLPEMLAHEHKDSLFIANSYSGNTEEVIDALNQALKEKIPSAVIAVGGKLIAIAQKNNLPYIQIPNTGIQPRSALGFNLNALFKIMGREDALEDCYKLAKVLKPNTLETKGKLIAQKIKNKIPVIYSSRANKAIAYNWKIKLNETGKIPAFYNVLPELNHNEMTGFSAGGGPAFGGDEKIKSLNKLFHFIILKDKSDHKKIQKRMDMLAKLYKKRGLKTEMLELAGKNKLEKIFTSLVIADWTAVHIAKHYGLESEQVPMVEEFKRLIK</sequence>
<protein>
    <submittedName>
        <fullName evidence="4">Bifunctional phosphoglucose/phosphomannose isomerase</fullName>
    </submittedName>
</protein>